<feature type="region of interest" description="Disordered" evidence="1">
    <location>
        <begin position="94"/>
        <end position="119"/>
    </location>
</feature>
<dbReference type="Gene3D" id="3.30.160.100">
    <property type="entry name" value="Ribosome hibernation promotion factor-like"/>
    <property type="match status" value="1"/>
</dbReference>
<evidence type="ECO:0000313" key="2">
    <source>
        <dbReference type="EMBL" id="TPG28523.1"/>
    </source>
</evidence>
<proteinExistence type="predicted"/>
<comment type="caution">
    <text evidence="2">The sequence shown here is derived from an EMBL/GenBank/DDBJ whole genome shotgun (WGS) entry which is preliminary data.</text>
</comment>
<gene>
    <name evidence="2" type="ORF">EAH82_06865</name>
</gene>
<reference evidence="2 3" key="1">
    <citation type="journal article" date="2019" name="Environ. Microbiol.">
        <title>Species interactions and distinct microbial communities in high Arctic permafrost affected cryosols are associated with the CH4 and CO2 gas fluxes.</title>
        <authorList>
            <person name="Altshuler I."/>
            <person name="Hamel J."/>
            <person name="Turney S."/>
            <person name="Magnuson E."/>
            <person name="Levesque R."/>
            <person name="Greer C."/>
            <person name="Whyte L.G."/>
        </authorList>
    </citation>
    <scope>NUCLEOTIDE SEQUENCE [LARGE SCALE GENOMIC DNA]</scope>
    <source>
        <strain evidence="2 3">S06.C</strain>
    </source>
</reference>
<dbReference type="EMBL" id="RCZI01000002">
    <property type="protein sequence ID" value="TPG28523.1"/>
    <property type="molecule type" value="Genomic_DNA"/>
</dbReference>
<protein>
    <submittedName>
        <fullName evidence="2">HPF/RaiA family ribosome-associated protein</fullName>
    </submittedName>
</protein>
<organism evidence="2 3">
    <name type="scientific">Variovorax guangxiensis</name>
    <dbReference type="NCBI Taxonomy" id="1775474"/>
    <lineage>
        <taxon>Bacteria</taxon>
        <taxon>Pseudomonadati</taxon>
        <taxon>Pseudomonadota</taxon>
        <taxon>Betaproteobacteria</taxon>
        <taxon>Burkholderiales</taxon>
        <taxon>Comamonadaceae</taxon>
        <taxon>Variovorax</taxon>
    </lineage>
</organism>
<dbReference type="AlphaFoldDB" id="A0A502DT20"/>
<dbReference type="InterPro" id="IPR036567">
    <property type="entry name" value="RHF-like"/>
</dbReference>
<name>A0A502DT20_9BURK</name>
<sequence length="119" mass="13266">MEIHINTGNGMENKTTLETWADSEIRRTLGRFSDDVHRIEVHLSDENSGKGGADDKRCVIEAHVTQLPAVAVTHQASSVDEAFRGAESKARRALDSLLGKHKEHRDHTSIRTQPEVLED</sequence>
<dbReference type="Pfam" id="PF02482">
    <property type="entry name" value="Ribosomal_S30AE"/>
    <property type="match status" value="1"/>
</dbReference>
<dbReference type="OrthoDB" id="121633at2"/>
<feature type="compositionally biased region" description="Basic and acidic residues" evidence="1">
    <location>
        <begin position="94"/>
        <end position="109"/>
    </location>
</feature>
<dbReference type="Proteomes" id="UP000319212">
    <property type="component" value="Unassembled WGS sequence"/>
</dbReference>
<accession>A0A502DT20</accession>
<evidence type="ECO:0000256" key="1">
    <source>
        <dbReference type="SAM" id="MobiDB-lite"/>
    </source>
</evidence>
<dbReference type="InterPro" id="IPR003489">
    <property type="entry name" value="RHF/RaiA"/>
</dbReference>
<evidence type="ECO:0000313" key="3">
    <source>
        <dbReference type="Proteomes" id="UP000319212"/>
    </source>
</evidence>
<dbReference type="SUPFAM" id="SSF69754">
    <property type="entry name" value="Ribosome binding protein Y (YfiA homologue)"/>
    <property type="match status" value="1"/>
</dbReference>